<dbReference type="Proteomes" id="UP001391051">
    <property type="component" value="Unassembled WGS sequence"/>
</dbReference>
<feature type="compositionally biased region" description="Polar residues" evidence="1">
    <location>
        <begin position="39"/>
        <end position="48"/>
    </location>
</feature>
<gene>
    <name evidence="2" type="ORF">PG986_010052</name>
</gene>
<dbReference type="GeneID" id="92079336"/>
<dbReference type="RefSeq" id="XP_066698672.1">
    <property type="nucleotide sequence ID" value="XM_066846274.1"/>
</dbReference>
<feature type="compositionally biased region" description="Gly residues" evidence="1">
    <location>
        <begin position="76"/>
        <end position="86"/>
    </location>
</feature>
<organism evidence="2 3">
    <name type="scientific">Apiospora aurea</name>
    <dbReference type="NCBI Taxonomy" id="335848"/>
    <lineage>
        <taxon>Eukaryota</taxon>
        <taxon>Fungi</taxon>
        <taxon>Dikarya</taxon>
        <taxon>Ascomycota</taxon>
        <taxon>Pezizomycotina</taxon>
        <taxon>Sordariomycetes</taxon>
        <taxon>Xylariomycetidae</taxon>
        <taxon>Amphisphaeriales</taxon>
        <taxon>Apiosporaceae</taxon>
        <taxon>Apiospora</taxon>
    </lineage>
</organism>
<protein>
    <submittedName>
        <fullName evidence="2">Uncharacterized protein</fullName>
    </submittedName>
</protein>
<evidence type="ECO:0000313" key="3">
    <source>
        <dbReference type="Proteomes" id="UP001391051"/>
    </source>
</evidence>
<proteinExistence type="predicted"/>
<feature type="compositionally biased region" description="Low complexity" evidence="1">
    <location>
        <begin position="121"/>
        <end position="146"/>
    </location>
</feature>
<sequence>MHRHNQQQCPESIPPPPPASAEKRAPSLTRRQRVGVGTKRSTTPTPQRLSFAKPSAPPPPSASSSSTAAPNSRRGSSGGGDAGAGGAAATTNAAKYSFGKPIGDPPNAPLPRPPTDKKKSITISNSSNNKTNSSSNSNTNPSTNPNGGDWLSDTESALRLDLETTKKELELIRTIMWEMEMDDTSSSSFLVPLIPETTAAMAMAATQQRAQRKMLMAACREYTESRRQLLRERLRQTQFWAGSRDMGRRVPSAAPGDWALADAEWGRWLGEQAAAIQQQQNKTTPSSVIEGGGGRGDLGAAAAYTCGFYVFGGARAVLGADRKT</sequence>
<evidence type="ECO:0000313" key="2">
    <source>
        <dbReference type="EMBL" id="KAK7949166.1"/>
    </source>
</evidence>
<evidence type="ECO:0000256" key="1">
    <source>
        <dbReference type="SAM" id="MobiDB-lite"/>
    </source>
</evidence>
<comment type="caution">
    <text evidence="2">The sequence shown here is derived from an EMBL/GenBank/DDBJ whole genome shotgun (WGS) entry which is preliminary data.</text>
</comment>
<dbReference type="EMBL" id="JAQQWE010000006">
    <property type="protein sequence ID" value="KAK7949166.1"/>
    <property type="molecule type" value="Genomic_DNA"/>
</dbReference>
<reference evidence="2 3" key="1">
    <citation type="submission" date="2023-01" db="EMBL/GenBank/DDBJ databases">
        <title>Analysis of 21 Apiospora genomes using comparative genomics revels a genus with tremendous synthesis potential of carbohydrate active enzymes and secondary metabolites.</title>
        <authorList>
            <person name="Sorensen T."/>
        </authorList>
    </citation>
    <scope>NUCLEOTIDE SEQUENCE [LARGE SCALE GENOMIC DNA]</scope>
    <source>
        <strain evidence="2 3">CBS 24483</strain>
    </source>
</reference>
<name>A0ABR1QAN0_9PEZI</name>
<feature type="region of interest" description="Disordered" evidence="1">
    <location>
        <begin position="1"/>
        <end position="152"/>
    </location>
</feature>
<feature type="compositionally biased region" description="Pro residues" evidence="1">
    <location>
        <begin position="103"/>
        <end position="113"/>
    </location>
</feature>
<feature type="compositionally biased region" description="Low complexity" evidence="1">
    <location>
        <begin position="62"/>
        <end position="75"/>
    </location>
</feature>
<keyword evidence="3" id="KW-1185">Reference proteome</keyword>
<accession>A0ABR1QAN0</accession>